<proteinExistence type="predicted"/>
<protein>
    <submittedName>
        <fullName evidence="2">Aminoglycoside phosphotransferase (APT) family kinase protein</fullName>
    </submittedName>
</protein>
<organism evidence="2 3">
    <name type="scientific">Nonomuraea muscovyensis</name>
    <dbReference type="NCBI Taxonomy" id="1124761"/>
    <lineage>
        <taxon>Bacteria</taxon>
        <taxon>Bacillati</taxon>
        <taxon>Actinomycetota</taxon>
        <taxon>Actinomycetes</taxon>
        <taxon>Streptosporangiales</taxon>
        <taxon>Streptosporangiaceae</taxon>
        <taxon>Nonomuraea</taxon>
    </lineage>
</organism>
<name>A0A7X0BVS0_9ACTN</name>
<dbReference type="Pfam" id="PF01636">
    <property type="entry name" value="APH"/>
    <property type="match status" value="1"/>
</dbReference>
<dbReference type="GO" id="GO:0016301">
    <property type="term" value="F:kinase activity"/>
    <property type="evidence" value="ECO:0007669"/>
    <property type="project" value="UniProtKB-KW"/>
</dbReference>
<evidence type="ECO:0000313" key="3">
    <source>
        <dbReference type="Proteomes" id="UP000583800"/>
    </source>
</evidence>
<dbReference type="InterPro" id="IPR011009">
    <property type="entry name" value="Kinase-like_dom_sf"/>
</dbReference>
<reference evidence="2 3" key="1">
    <citation type="submission" date="2020-08" db="EMBL/GenBank/DDBJ databases">
        <title>Sequencing the genomes of 1000 actinobacteria strains.</title>
        <authorList>
            <person name="Klenk H.-P."/>
        </authorList>
    </citation>
    <scope>NUCLEOTIDE SEQUENCE [LARGE SCALE GENOMIC DNA]</scope>
    <source>
        <strain evidence="2 3">DSM 45913</strain>
    </source>
</reference>
<feature type="domain" description="Aminoglycoside phosphotransferase" evidence="1">
    <location>
        <begin position="31"/>
        <end position="252"/>
    </location>
</feature>
<keyword evidence="3" id="KW-1185">Reference proteome</keyword>
<evidence type="ECO:0000313" key="2">
    <source>
        <dbReference type="EMBL" id="MBB6343513.1"/>
    </source>
</evidence>
<dbReference type="PANTHER" id="PTHR21310">
    <property type="entry name" value="AMINOGLYCOSIDE PHOSPHOTRANSFERASE-RELATED-RELATED"/>
    <property type="match status" value="1"/>
</dbReference>
<dbReference type="RefSeq" id="WP_185081772.1">
    <property type="nucleotide sequence ID" value="NZ_JACHJB010000001.1"/>
</dbReference>
<dbReference type="InterPro" id="IPR002575">
    <property type="entry name" value="Aminoglycoside_PTrfase"/>
</dbReference>
<dbReference type="PANTHER" id="PTHR21310:SF15">
    <property type="entry name" value="AMINOGLYCOSIDE PHOSPHOTRANSFERASE DOMAIN-CONTAINING PROTEIN"/>
    <property type="match status" value="1"/>
</dbReference>
<sequence>MDSRTKRRLSPGELDGLARRALGAGVRSSAELTDGFANAVWRLTLDDGREVVLKLSPPPELEQLTYERHLLRMEAQVCELAAAAGVPVAALLAAGFDDPVLGGDYLVLGALDGVSWNTVTTTLTSGGEEALRRELGRHLARFNAVTGDVFGYPHAGITGATWREAYLAMTGALLADVERYPTPLPLPPAEIAARLAAAAPALDEVTTPHLVHFDVWAGNVFLDLTGPPRIQAIIDHERAFWGDPLADFVTPTIFAELREDDPLLAGYREVTPLELTPAARVRLDLYRAYLYLILLVENGPRQYPEAEYARLRDAATTALTEVLGRLPAGSVTGS</sequence>
<dbReference type="Proteomes" id="UP000583800">
    <property type="component" value="Unassembled WGS sequence"/>
</dbReference>
<dbReference type="InterPro" id="IPR051678">
    <property type="entry name" value="AGP_Transferase"/>
</dbReference>
<accession>A0A7X0BVS0</accession>
<gene>
    <name evidence="2" type="ORF">FHU36_000022</name>
</gene>
<dbReference type="Gene3D" id="3.90.1200.10">
    <property type="match status" value="1"/>
</dbReference>
<keyword evidence="2" id="KW-0808">Transferase</keyword>
<dbReference type="SUPFAM" id="SSF56112">
    <property type="entry name" value="Protein kinase-like (PK-like)"/>
    <property type="match status" value="1"/>
</dbReference>
<dbReference type="Gene3D" id="3.30.200.20">
    <property type="entry name" value="Phosphorylase Kinase, domain 1"/>
    <property type="match status" value="1"/>
</dbReference>
<comment type="caution">
    <text evidence="2">The sequence shown here is derived from an EMBL/GenBank/DDBJ whole genome shotgun (WGS) entry which is preliminary data.</text>
</comment>
<dbReference type="EMBL" id="JACHJB010000001">
    <property type="protein sequence ID" value="MBB6343513.1"/>
    <property type="molecule type" value="Genomic_DNA"/>
</dbReference>
<keyword evidence="2" id="KW-0418">Kinase</keyword>
<evidence type="ECO:0000259" key="1">
    <source>
        <dbReference type="Pfam" id="PF01636"/>
    </source>
</evidence>
<dbReference type="AlphaFoldDB" id="A0A7X0BVS0"/>